<evidence type="ECO:0000256" key="3">
    <source>
        <dbReference type="ARBA" id="ARBA00022478"/>
    </source>
</evidence>
<sequence>MKPSLQLKFSQQLTMTPQLQQAIKLLQLSTLDLQQEIQEALDSNPLLEVEEGNDEPQVEKNNVDSDDSAAEATASASSDTLEAGDALEKNDLPDELPIDSTWDEYYSASSAPAPGPSNDDEQIFQGETTEDIQEHLLWQMRLTHFSDTDRAIATAIIDSIDESGYLTVTLDDILEAVNDDDLEEPIEMDEIECVLKRIQMFDPIGSGSRTPQECLMVQLRQFSEDTPWLSEAKQLIEEYSDLLSSKDYRTLMRKSRLKEDQLREAMRLLQTLNPRPGSALVTKEPEYVIPDVSVTKKNGRWVVELNPDSLPKLSVNQQYAAMSRRAKNSSDSQFIRSHMQEAKWFIKSLESRNDTLMKVANCIVQQQMGFFEHGPEMMKPMVLNDVAEMVDMHESTISRVTTQKYMHTPRGIFELKYFFSSHVATESGGECSSTAIRALIKKLVAAENPSKPLSDSKIASLLAEQGIKVARRTIAKYRESLSIPPSNQRKSLI</sequence>
<keyword evidence="8 10" id="KW-0238">DNA-binding</keyword>
<dbReference type="GO" id="GO:0000976">
    <property type="term" value="F:transcription cis-regulatory region binding"/>
    <property type="evidence" value="ECO:0007669"/>
    <property type="project" value="UniProtKB-ARBA"/>
</dbReference>
<keyword evidence="4 10" id="KW-0808">Transferase</keyword>
<comment type="similarity">
    <text evidence="1 10">Belongs to the sigma-54 factor family.</text>
</comment>
<dbReference type="NCBIfam" id="NF009118">
    <property type="entry name" value="PRK12469.1"/>
    <property type="match status" value="1"/>
</dbReference>
<dbReference type="GO" id="GO:0016779">
    <property type="term" value="F:nucleotidyltransferase activity"/>
    <property type="evidence" value="ECO:0007669"/>
    <property type="project" value="UniProtKB-KW"/>
</dbReference>
<protein>
    <recommendedName>
        <fullName evidence="2 10">RNA polymerase sigma-54 factor</fullName>
    </recommendedName>
</protein>
<dbReference type="InterPro" id="IPR038709">
    <property type="entry name" value="RpoN_core-bd_sf"/>
</dbReference>
<dbReference type="RefSeq" id="WP_179982440.1">
    <property type="nucleotide sequence ID" value="NZ_LR812090.1"/>
</dbReference>
<dbReference type="PIRSF" id="PIRSF000774">
    <property type="entry name" value="RpoN"/>
    <property type="match status" value="1"/>
</dbReference>
<dbReference type="EMBL" id="LR812090">
    <property type="protein sequence ID" value="CAB9492797.1"/>
    <property type="molecule type" value="Genomic_DNA"/>
</dbReference>
<evidence type="ECO:0000313" key="15">
    <source>
        <dbReference type="Proteomes" id="UP000509458"/>
    </source>
</evidence>
<dbReference type="Gene3D" id="1.10.10.60">
    <property type="entry name" value="Homeodomain-like"/>
    <property type="match status" value="1"/>
</dbReference>
<comment type="function">
    <text evidence="10">Sigma factors are initiation factors that promote the attachment of RNA polymerase to specific initiation sites and are then released.</text>
</comment>
<dbReference type="PANTHER" id="PTHR32248">
    <property type="entry name" value="RNA POLYMERASE SIGMA-54 FACTOR"/>
    <property type="match status" value="1"/>
</dbReference>
<dbReference type="NCBIfam" id="TIGR02395">
    <property type="entry name" value="rpoN_sigma"/>
    <property type="match status" value="1"/>
</dbReference>
<dbReference type="FunFam" id="1.10.10.1330:FF:000001">
    <property type="entry name" value="RNA polymerase sigma-54 factor"/>
    <property type="match status" value="1"/>
</dbReference>
<keyword evidence="5 10" id="KW-0548">Nucleotidyltransferase</keyword>
<dbReference type="GO" id="GO:0001216">
    <property type="term" value="F:DNA-binding transcription activator activity"/>
    <property type="evidence" value="ECO:0007669"/>
    <property type="project" value="InterPro"/>
</dbReference>
<evidence type="ECO:0000256" key="11">
    <source>
        <dbReference type="SAM" id="MobiDB-lite"/>
    </source>
</evidence>
<dbReference type="Pfam" id="PF04552">
    <property type="entry name" value="Sigma54_DBD"/>
    <property type="match status" value="1"/>
</dbReference>
<evidence type="ECO:0000256" key="5">
    <source>
        <dbReference type="ARBA" id="ARBA00022695"/>
    </source>
</evidence>
<dbReference type="InterPro" id="IPR007634">
    <property type="entry name" value="RNA_pol_sigma_54_DNA-bd"/>
</dbReference>
<evidence type="ECO:0000256" key="2">
    <source>
        <dbReference type="ARBA" id="ARBA00019942"/>
    </source>
</evidence>
<dbReference type="PANTHER" id="PTHR32248:SF4">
    <property type="entry name" value="RNA POLYMERASE SIGMA-54 FACTOR"/>
    <property type="match status" value="1"/>
</dbReference>
<feature type="domain" description="RNA polymerase sigma factor 54 core-binding" evidence="13">
    <location>
        <begin position="128"/>
        <end position="319"/>
    </location>
</feature>
<dbReference type="AlphaFoldDB" id="A0A6T9XWZ5"/>
<dbReference type="InterPro" id="IPR007046">
    <property type="entry name" value="RNA_pol_sigma_54_core-bd"/>
</dbReference>
<dbReference type="PRINTS" id="PR00045">
    <property type="entry name" value="SIGMA54FCT"/>
</dbReference>
<dbReference type="FunFam" id="1.10.10.60:FF:000045">
    <property type="entry name" value="RNA polymerase sigma-54 factor"/>
    <property type="match status" value="1"/>
</dbReference>
<evidence type="ECO:0000256" key="6">
    <source>
        <dbReference type="ARBA" id="ARBA00023015"/>
    </source>
</evidence>
<keyword evidence="3 10" id="KW-0240">DNA-directed RNA polymerase</keyword>
<evidence type="ECO:0000256" key="1">
    <source>
        <dbReference type="ARBA" id="ARBA00008798"/>
    </source>
</evidence>
<dbReference type="GO" id="GO:0000428">
    <property type="term" value="C:DNA-directed RNA polymerase complex"/>
    <property type="evidence" value="ECO:0007669"/>
    <property type="project" value="UniProtKB-KW"/>
</dbReference>
<gene>
    <name evidence="14" type="primary">rpoN</name>
    <name evidence="14" type="ORF">ALFOR1_20240</name>
</gene>
<dbReference type="NCBIfam" id="NF004595">
    <property type="entry name" value="PRK05932.1-2"/>
    <property type="match status" value="1"/>
</dbReference>
<evidence type="ECO:0000256" key="8">
    <source>
        <dbReference type="ARBA" id="ARBA00023125"/>
    </source>
</evidence>
<evidence type="ECO:0000259" key="13">
    <source>
        <dbReference type="Pfam" id="PF04963"/>
    </source>
</evidence>
<evidence type="ECO:0000256" key="10">
    <source>
        <dbReference type="PIRNR" id="PIRNR000774"/>
    </source>
</evidence>
<evidence type="ECO:0000256" key="4">
    <source>
        <dbReference type="ARBA" id="ARBA00022679"/>
    </source>
</evidence>
<dbReference type="Pfam" id="PF04963">
    <property type="entry name" value="Sigma54_CBD"/>
    <property type="match status" value="1"/>
</dbReference>
<evidence type="ECO:0000256" key="7">
    <source>
        <dbReference type="ARBA" id="ARBA00023082"/>
    </source>
</evidence>
<evidence type="ECO:0000259" key="12">
    <source>
        <dbReference type="Pfam" id="PF04552"/>
    </source>
</evidence>
<evidence type="ECO:0000256" key="9">
    <source>
        <dbReference type="ARBA" id="ARBA00023163"/>
    </source>
</evidence>
<dbReference type="GO" id="GO:0032993">
    <property type="term" value="C:protein-DNA complex"/>
    <property type="evidence" value="ECO:0007669"/>
    <property type="project" value="UniProtKB-ARBA"/>
</dbReference>
<dbReference type="Pfam" id="PF00309">
    <property type="entry name" value="Sigma54_AID"/>
    <property type="match status" value="1"/>
</dbReference>
<feature type="compositionally biased region" description="Low complexity" evidence="11">
    <location>
        <begin position="70"/>
        <end position="80"/>
    </location>
</feature>
<dbReference type="PROSITE" id="PS00717">
    <property type="entry name" value="SIGMA54_1"/>
    <property type="match status" value="1"/>
</dbReference>
<reference evidence="14 15" key="1">
    <citation type="submission" date="2020-06" db="EMBL/GenBank/DDBJ databases">
        <authorList>
            <person name="Duchaud E."/>
        </authorList>
    </citation>
    <scope>NUCLEOTIDE SEQUENCE [LARGE SCALE GENOMIC DNA]</scope>
    <source>
        <strain evidence="14">Alteromonas fortis</strain>
    </source>
</reference>
<proteinExistence type="inferred from homology"/>
<keyword evidence="9 10" id="KW-0804">Transcription</keyword>
<keyword evidence="6 10" id="KW-0805">Transcription regulation</keyword>
<dbReference type="PROSITE" id="PS50044">
    <property type="entry name" value="SIGMA54_3"/>
    <property type="match status" value="1"/>
</dbReference>
<dbReference type="Gene3D" id="1.10.10.1330">
    <property type="entry name" value="RNA polymerase sigma-54 factor, core-binding domain"/>
    <property type="match status" value="1"/>
</dbReference>
<evidence type="ECO:0000313" key="14">
    <source>
        <dbReference type="EMBL" id="CAB9492797.1"/>
    </source>
</evidence>
<dbReference type="GO" id="GO:0016987">
    <property type="term" value="F:sigma factor activity"/>
    <property type="evidence" value="ECO:0007669"/>
    <property type="project" value="UniProtKB-KW"/>
</dbReference>
<dbReference type="GO" id="GO:0006352">
    <property type="term" value="P:DNA-templated transcription initiation"/>
    <property type="evidence" value="ECO:0007669"/>
    <property type="project" value="InterPro"/>
</dbReference>
<dbReference type="PROSITE" id="PS00718">
    <property type="entry name" value="SIGMA54_2"/>
    <property type="match status" value="1"/>
</dbReference>
<keyword evidence="7 10" id="KW-0731">Sigma factor</keyword>
<dbReference type="InterPro" id="IPR000394">
    <property type="entry name" value="RNA_pol_sigma_54"/>
</dbReference>
<feature type="domain" description="RNA polymerase sigma factor 54 DNA-binding" evidence="12">
    <location>
        <begin position="333"/>
        <end position="490"/>
    </location>
</feature>
<feature type="region of interest" description="Disordered" evidence="11">
    <location>
        <begin position="43"/>
        <end position="99"/>
    </location>
</feature>
<organism evidence="14 15">
    <name type="scientific">Alteromonas macleodii</name>
    <name type="common">Pseudoalteromonas macleodii</name>
    <dbReference type="NCBI Taxonomy" id="28108"/>
    <lineage>
        <taxon>Bacteria</taxon>
        <taxon>Pseudomonadati</taxon>
        <taxon>Pseudomonadota</taxon>
        <taxon>Gammaproteobacteria</taxon>
        <taxon>Alteromonadales</taxon>
        <taxon>Alteromonadaceae</taxon>
        <taxon>Alteromonas/Salinimonas group</taxon>
        <taxon>Alteromonas</taxon>
    </lineage>
</organism>
<dbReference type="Proteomes" id="UP000509458">
    <property type="component" value="Chromosome"/>
</dbReference>
<accession>A0A6T9XWZ5</accession>
<name>A0A6T9XWZ5_ALTMA</name>